<dbReference type="EMBL" id="KE346374">
    <property type="protein sequence ID" value="KJE97624.1"/>
    <property type="molecule type" value="Genomic_DNA"/>
</dbReference>
<dbReference type="InParanoid" id="A0A0D2X5D6"/>
<feature type="compositionally biased region" description="Low complexity" evidence="1">
    <location>
        <begin position="458"/>
        <end position="473"/>
    </location>
</feature>
<accession>A0A0D2X5D6</accession>
<evidence type="ECO:0000313" key="3">
    <source>
        <dbReference type="Proteomes" id="UP000008743"/>
    </source>
</evidence>
<feature type="compositionally biased region" description="Polar residues" evidence="1">
    <location>
        <begin position="75"/>
        <end position="93"/>
    </location>
</feature>
<gene>
    <name evidence="2" type="ORF">CAOG_007451</name>
</gene>
<organism evidence="2 3">
    <name type="scientific">Capsaspora owczarzaki (strain ATCC 30864)</name>
    <dbReference type="NCBI Taxonomy" id="595528"/>
    <lineage>
        <taxon>Eukaryota</taxon>
        <taxon>Filasterea</taxon>
        <taxon>Capsaspora</taxon>
    </lineage>
</organism>
<evidence type="ECO:0000256" key="1">
    <source>
        <dbReference type="SAM" id="MobiDB-lite"/>
    </source>
</evidence>
<dbReference type="AlphaFoldDB" id="A0A0D2X5D6"/>
<feature type="region of interest" description="Disordered" evidence="1">
    <location>
        <begin position="1"/>
        <end position="23"/>
    </location>
</feature>
<dbReference type="RefSeq" id="XP_004343310.1">
    <property type="nucleotide sequence ID" value="XM_004343260.2"/>
</dbReference>
<keyword evidence="3" id="KW-1185">Reference proteome</keyword>
<evidence type="ECO:0000313" key="2">
    <source>
        <dbReference type="EMBL" id="KJE97624.1"/>
    </source>
</evidence>
<feature type="region of interest" description="Disordered" evidence="1">
    <location>
        <begin position="380"/>
        <end position="406"/>
    </location>
</feature>
<feature type="compositionally biased region" description="Acidic residues" evidence="1">
    <location>
        <begin position="127"/>
        <end position="137"/>
    </location>
</feature>
<name>A0A0D2X5D6_CAPO3</name>
<feature type="region of interest" description="Disordered" evidence="1">
    <location>
        <begin position="75"/>
        <end position="111"/>
    </location>
</feature>
<dbReference type="Proteomes" id="UP000008743">
    <property type="component" value="Unassembled WGS sequence"/>
</dbReference>
<feature type="compositionally biased region" description="Polar residues" evidence="1">
    <location>
        <begin position="138"/>
        <end position="149"/>
    </location>
</feature>
<reference evidence="3" key="1">
    <citation type="submission" date="2011-02" db="EMBL/GenBank/DDBJ databases">
        <title>The Genome Sequence of Capsaspora owczarzaki ATCC 30864.</title>
        <authorList>
            <person name="Russ C."/>
            <person name="Cuomo C."/>
            <person name="Burger G."/>
            <person name="Gray M.W."/>
            <person name="Holland P.W.H."/>
            <person name="King N."/>
            <person name="Lang F.B.F."/>
            <person name="Roger A.J."/>
            <person name="Ruiz-Trillo I."/>
            <person name="Young S.K."/>
            <person name="Zeng Q."/>
            <person name="Gargeya S."/>
            <person name="Alvarado L."/>
            <person name="Berlin A."/>
            <person name="Chapman S.B."/>
            <person name="Chen Z."/>
            <person name="Freedman E."/>
            <person name="Gellesch M."/>
            <person name="Goldberg J."/>
            <person name="Griggs A."/>
            <person name="Gujja S."/>
            <person name="Heilman E."/>
            <person name="Heiman D."/>
            <person name="Howarth C."/>
            <person name="Mehta T."/>
            <person name="Neiman D."/>
            <person name="Pearson M."/>
            <person name="Roberts A."/>
            <person name="Saif S."/>
            <person name="Shea T."/>
            <person name="Shenoy N."/>
            <person name="Sisk P."/>
            <person name="Stolte C."/>
            <person name="Sykes S."/>
            <person name="White J."/>
            <person name="Yandava C."/>
            <person name="Haas B."/>
            <person name="Nusbaum C."/>
            <person name="Birren B."/>
        </authorList>
    </citation>
    <scope>NUCLEOTIDE SEQUENCE</scope>
    <source>
        <strain evidence="3">ATCC 30864</strain>
    </source>
</reference>
<protein>
    <submittedName>
        <fullName evidence="2">Uncharacterized protein</fullName>
    </submittedName>
</protein>
<sequence>MTASSKQPLRRSLRTRREPIRHGFTSELQRQATPNTSVLLASHVRQSGLVRHTRLQPQRLSFAEEEAVVQADLDSNSGQDENSSYHLHGQSSGFRPARGRPMMQAEPHTTTDDWATRLAFARELNLDGEDQPSDETTEPTQPHGSSSLDSPFVDASEQTDLDEATSPGESSSTDIDNLDDFDAESELNAYHESEFIDVEEHSSSGEDDDEHWWSRFQPEAARPVFTPLKHTFKPPAGGLPGRTSRLSDRLYIAQQPSWLPHPMSASRSTHFTDEARSPLSEHAAIVDLSLNKLRTIAPGRGCLHRPLLIGNLVADLQHRARDWYSTALEETGSASDACLMDGEAQSFCKKARLMTHQVPTDASLDRDVPRAETMQRHFCHQVNRNPSSSDLDDDNDDETIADSDDEEELEFQAVFGPPLQVPSIISRSSSSVLARLAAERSSRGASAETHVATPLSPPSSLADSDFSDSIPSDDSADSGLPSDPDHGIEFSALNHPMCEESILSSDTDCIMQQVEALPAKVVAIVNNAADEADLDLDARRELLELRSLSKLLPAQDLEMMRDIDNAPILRTKRTIDLRRKGGLSSVSQIHFASVTRDHGQSLDILRNIFYAI</sequence>
<feature type="compositionally biased region" description="Acidic residues" evidence="1">
    <location>
        <begin position="390"/>
        <end position="406"/>
    </location>
</feature>
<feature type="region of interest" description="Disordered" evidence="1">
    <location>
        <begin position="127"/>
        <end position="178"/>
    </location>
</feature>
<feature type="region of interest" description="Disordered" evidence="1">
    <location>
        <begin position="441"/>
        <end position="490"/>
    </location>
</feature>
<proteinExistence type="predicted"/>